<accession>A0A1G9MQK1</accession>
<reference evidence="6 7" key="1">
    <citation type="submission" date="2016-10" db="EMBL/GenBank/DDBJ databases">
        <authorList>
            <person name="de Groot N.N."/>
        </authorList>
    </citation>
    <scope>NUCLEOTIDE SEQUENCE [LARGE SCALE GENOMIC DNA]</scope>
    <source>
        <strain evidence="6 7">CGMCC 4.5681</strain>
    </source>
</reference>
<dbReference type="InterPro" id="IPR000524">
    <property type="entry name" value="Tscrpt_reg_HTH_GntR"/>
</dbReference>
<dbReference type="GO" id="GO:0003677">
    <property type="term" value="F:DNA binding"/>
    <property type="evidence" value="ECO:0007669"/>
    <property type="project" value="UniProtKB-KW"/>
</dbReference>
<dbReference type="CDD" id="cd07377">
    <property type="entry name" value="WHTH_GntR"/>
    <property type="match status" value="1"/>
</dbReference>
<keyword evidence="1" id="KW-0805">Transcription regulation</keyword>
<evidence type="ECO:0000313" key="6">
    <source>
        <dbReference type="EMBL" id="SDL76538.1"/>
    </source>
</evidence>
<dbReference type="SUPFAM" id="SSF46785">
    <property type="entry name" value="Winged helix' DNA-binding domain"/>
    <property type="match status" value="1"/>
</dbReference>
<dbReference type="InterPro" id="IPR050679">
    <property type="entry name" value="Bact_HTH_transcr_reg"/>
</dbReference>
<evidence type="ECO:0000259" key="5">
    <source>
        <dbReference type="PROSITE" id="PS50949"/>
    </source>
</evidence>
<sequence>MPMPPAKAERIADVLAQAIRRGDHPPGSRLPSERDLASTHGADRSTIRNAISLLVDQGLVSRIPRQGVKVSDPGVPVPVREPARAESEIACGRPHACRTLAGMTAWLTSQDRLTVVRVDDIVSVQIVVPGEADERLHPTKRLDRAEEARIVVGSSSGVTMCAATCPGRDALWAWSELMAVVSSLMQPTSEHREMYVHAPASWPRRRPERLWQVSSKMPEPELVH</sequence>
<dbReference type="InterPro" id="IPR036388">
    <property type="entry name" value="WH-like_DNA-bd_sf"/>
</dbReference>
<dbReference type="PANTHER" id="PTHR44846">
    <property type="entry name" value="MANNOSYL-D-GLYCERATE TRANSPORT/METABOLISM SYSTEM REPRESSOR MNGR-RELATED"/>
    <property type="match status" value="1"/>
</dbReference>
<dbReference type="EMBL" id="FNFB01000028">
    <property type="protein sequence ID" value="SDL76538.1"/>
    <property type="molecule type" value="Genomic_DNA"/>
</dbReference>
<protein>
    <submittedName>
        <fullName evidence="6">Regulatory protein, gntR family</fullName>
    </submittedName>
</protein>
<dbReference type="SMART" id="SM00345">
    <property type="entry name" value="HTH_GNTR"/>
    <property type="match status" value="1"/>
</dbReference>
<gene>
    <name evidence="6" type="ORF">SAMN05421874_128142</name>
</gene>
<organism evidence="6 7">
    <name type="scientific">Nonomuraea maritima</name>
    <dbReference type="NCBI Taxonomy" id="683260"/>
    <lineage>
        <taxon>Bacteria</taxon>
        <taxon>Bacillati</taxon>
        <taxon>Actinomycetota</taxon>
        <taxon>Actinomycetes</taxon>
        <taxon>Streptosporangiales</taxon>
        <taxon>Streptosporangiaceae</taxon>
        <taxon>Nonomuraea</taxon>
    </lineage>
</organism>
<name>A0A1G9MQK1_9ACTN</name>
<dbReference type="PANTHER" id="PTHR44846:SF17">
    <property type="entry name" value="GNTR-FAMILY TRANSCRIPTIONAL REGULATOR"/>
    <property type="match status" value="1"/>
</dbReference>
<dbReference type="Proteomes" id="UP000198683">
    <property type="component" value="Unassembled WGS sequence"/>
</dbReference>
<dbReference type="InterPro" id="IPR036390">
    <property type="entry name" value="WH_DNA-bd_sf"/>
</dbReference>
<evidence type="ECO:0000256" key="2">
    <source>
        <dbReference type="ARBA" id="ARBA00023125"/>
    </source>
</evidence>
<dbReference type="GO" id="GO:0045892">
    <property type="term" value="P:negative regulation of DNA-templated transcription"/>
    <property type="evidence" value="ECO:0007669"/>
    <property type="project" value="TreeGrafter"/>
</dbReference>
<proteinExistence type="predicted"/>
<evidence type="ECO:0000256" key="4">
    <source>
        <dbReference type="SAM" id="MobiDB-lite"/>
    </source>
</evidence>
<keyword evidence="2" id="KW-0238">DNA-binding</keyword>
<dbReference type="GO" id="GO:0003700">
    <property type="term" value="F:DNA-binding transcription factor activity"/>
    <property type="evidence" value="ECO:0007669"/>
    <property type="project" value="InterPro"/>
</dbReference>
<feature type="domain" description="HTH gntR-type" evidence="5">
    <location>
        <begin position="5"/>
        <end position="73"/>
    </location>
</feature>
<evidence type="ECO:0000256" key="3">
    <source>
        <dbReference type="ARBA" id="ARBA00023163"/>
    </source>
</evidence>
<dbReference type="Gene3D" id="1.10.10.10">
    <property type="entry name" value="Winged helix-like DNA-binding domain superfamily/Winged helix DNA-binding domain"/>
    <property type="match status" value="1"/>
</dbReference>
<evidence type="ECO:0000256" key="1">
    <source>
        <dbReference type="ARBA" id="ARBA00023015"/>
    </source>
</evidence>
<dbReference type="RefSeq" id="WP_176903379.1">
    <property type="nucleotide sequence ID" value="NZ_FNFB01000028.1"/>
</dbReference>
<dbReference type="AlphaFoldDB" id="A0A1G9MQK1"/>
<dbReference type="PRINTS" id="PR00035">
    <property type="entry name" value="HTHGNTR"/>
</dbReference>
<dbReference type="Pfam" id="PF00392">
    <property type="entry name" value="GntR"/>
    <property type="match status" value="1"/>
</dbReference>
<dbReference type="STRING" id="683260.SAMN05421874_128142"/>
<evidence type="ECO:0000313" key="7">
    <source>
        <dbReference type="Proteomes" id="UP000198683"/>
    </source>
</evidence>
<keyword evidence="3" id="KW-0804">Transcription</keyword>
<feature type="region of interest" description="Disordered" evidence="4">
    <location>
        <begin position="21"/>
        <end position="42"/>
    </location>
</feature>
<keyword evidence="7" id="KW-1185">Reference proteome</keyword>
<dbReference type="PROSITE" id="PS50949">
    <property type="entry name" value="HTH_GNTR"/>
    <property type="match status" value="1"/>
</dbReference>